<sequence>MNKTLGCFFTLMCIDAQAVTFEESIVSALLERTKHNITYDGAYHSIAYPGGDVPENIGVCTDVIIRSYRKLGIDLQKRVHEDMLQNFALYPSKRIWGLTKPDKNIDHRRVPNLQTYFKRHGHMLSISANPADYEAGDIVTWMLPGNLPHIGMVIDEHSKETGNPFIVHNIGRGPQKSDMLFNYKITGHYRFVPEGF</sequence>
<dbReference type="AlphaFoldDB" id="A0A2K4X8Z1"/>
<reference evidence="2 3" key="2">
    <citation type="submission" date="2017-11" db="EMBL/GenBank/DDBJ databases">
        <authorList>
            <person name="Han C.G."/>
        </authorList>
    </citation>
    <scope>NUCLEOTIDE SEQUENCE [LARGE SCALE GENOMIC DNA]</scope>
    <source>
        <strain evidence="3">ATCC 43555</strain>
        <strain evidence="2">ATCC43555</strain>
    </source>
</reference>
<evidence type="ECO:0008006" key="5">
    <source>
        <dbReference type="Google" id="ProtNLM"/>
    </source>
</evidence>
<organism evidence="2 3">
    <name type="scientific">Pseudoalteromonas carrageenovora IAM 12662</name>
    <dbReference type="NCBI Taxonomy" id="1314868"/>
    <lineage>
        <taxon>Bacteria</taxon>
        <taxon>Pseudomonadati</taxon>
        <taxon>Pseudomonadota</taxon>
        <taxon>Gammaproteobacteria</taxon>
        <taxon>Alteromonadales</taxon>
        <taxon>Pseudoalteromonadaceae</taxon>
        <taxon>Pseudoalteromonas</taxon>
    </lineage>
</organism>
<evidence type="ECO:0000313" key="2">
    <source>
        <dbReference type="EMBL" id="SOU40792.1"/>
    </source>
</evidence>
<protein>
    <recommendedName>
        <fullName evidence="5">DUF1287 domain-containing protein</fullName>
    </recommendedName>
</protein>
<dbReference type="Pfam" id="PF06940">
    <property type="entry name" value="DUF1287"/>
    <property type="match status" value="1"/>
</dbReference>
<dbReference type="EMBL" id="AQGW01000020">
    <property type="protein sequence ID" value="MBE0383129.1"/>
    <property type="molecule type" value="Genomic_DNA"/>
</dbReference>
<proteinExistence type="predicted"/>
<gene>
    <name evidence="2" type="primary">yijF</name>
    <name evidence="2" type="ORF">PCAR9_A21245</name>
    <name evidence="1" type="ORF">PCARR_a1424</name>
</gene>
<dbReference type="InterPro" id="IPR009706">
    <property type="entry name" value="DUF1287"/>
</dbReference>
<dbReference type="Proteomes" id="UP000615003">
    <property type="component" value="Unassembled WGS sequence"/>
</dbReference>
<dbReference type="Proteomes" id="UP000238288">
    <property type="component" value="Chromosome PCAR9a"/>
</dbReference>
<reference evidence="1 4" key="1">
    <citation type="submission" date="2015-06" db="EMBL/GenBank/DDBJ databases">
        <title>Genome sequence of Pseudoalteromonas carrageenovora.</title>
        <authorList>
            <person name="Xie B.-B."/>
            <person name="Rong J.-C."/>
            <person name="Qin Q.-L."/>
            <person name="Zhang Y.-Z."/>
        </authorList>
    </citation>
    <scope>NUCLEOTIDE SEQUENCE [LARGE SCALE GENOMIC DNA]</scope>
    <source>
        <strain evidence="1 4">IAM 12662</strain>
    </source>
</reference>
<name>A0A2K4X8Z1_PSEVC</name>
<accession>A0A2K4X8Z1</accession>
<dbReference type="PIRSF" id="PIRSF011444">
    <property type="entry name" value="DUF1287"/>
    <property type="match status" value="1"/>
</dbReference>
<evidence type="ECO:0000313" key="1">
    <source>
        <dbReference type="EMBL" id="MBE0383129.1"/>
    </source>
</evidence>
<evidence type="ECO:0000313" key="4">
    <source>
        <dbReference type="Proteomes" id="UP000615003"/>
    </source>
</evidence>
<keyword evidence="4" id="KW-1185">Reference proteome</keyword>
<dbReference type="EMBL" id="LT965928">
    <property type="protein sequence ID" value="SOU40792.1"/>
    <property type="molecule type" value="Genomic_DNA"/>
</dbReference>
<evidence type="ECO:0000313" key="3">
    <source>
        <dbReference type="Proteomes" id="UP000238288"/>
    </source>
</evidence>
<dbReference type="OrthoDB" id="114026at2"/>